<name>A0ABR5CKU6_9HYPH</name>
<accession>A0ABR5CKU6</accession>
<dbReference type="Proteomes" id="UP000052068">
    <property type="component" value="Unassembled WGS sequence"/>
</dbReference>
<reference evidence="1 2" key="1">
    <citation type="submission" date="2015-03" db="EMBL/GenBank/DDBJ databases">
        <title>Draft Genome Sequences of Agrobacterium nepotum Strain 39/7T (= CFBP 7436T = LMG 26435T) and Agrobacterium sp. Strain KFB 330 (= CFBP 8308 = LMG 28674).</title>
        <authorList>
            <person name="Kuzmanovic N."/>
            <person name="Pulawska J."/>
            <person name="Obradovic A."/>
        </authorList>
    </citation>
    <scope>NUCLEOTIDE SEQUENCE [LARGE SCALE GENOMIC DNA]</scope>
    <source>
        <strain evidence="1 2">39/7</strain>
    </source>
</reference>
<keyword evidence="2" id="KW-1185">Reference proteome</keyword>
<evidence type="ECO:0000313" key="1">
    <source>
        <dbReference type="EMBL" id="KJF65349.1"/>
    </source>
</evidence>
<protein>
    <submittedName>
        <fullName evidence="1">Uncharacterized protein</fullName>
    </submittedName>
</protein>
<gene>
    <name evidence="1" type="ORF">RS75_23585</name>
</gene>
<comment type="caution">
    <text evidence="1">The sequence shown here is derived from an EMBL/GenBank/DDBJ whole genome shotgun (WGS) entry which is preliminary data.</text>
</comment>
<proteinExistence type="predicted"/>
<dbReference type="EMBL" id="JWJH01000039">
    <property type="protein sequence ID" value="KJF65349.1"/>
    <property type="molecule type" value="Genomic_DNA"/>
</dbReference>
<organism evidence="1 2">
    <name type="scientific">Rhizobium nepotum 39/7</name>
    <dbReference type="NCBI Taxonomy" id="1368418"/>
    <lineage>
        <taxon>Bacteria</taxon>
        <taxon>Pseudomonadati</taxon>
        <taxon>Pseudomonadota</taxon>
        <taxon>Alphaproteobacteria</taxon>
        <taxon>Hyphomicrobiales</taxon>
        <taxon>Rhizobiaceae</taxon>
        <taxon>Rhizobium/Agrobacterium group</taxon>
        <taxon>Rhizobium</taxon>
    </lineage>
</organism>
<evidence type="ECO:0000313" key="2">
    <source>
        <dbReference type="Proteomes" id="UP000052068"/>
    </source>
</evidence>
<sequence>MHVSDPDRLSSSDGRYVPPAGTLDMLRPVWPLKGRGARVAQQAKALWGTMKSTGEISIAPPLSRILGILVTLRAVRAQPQAPQ</sequence>